<dbReference type="AlphaFoldDB" id="A0AA39H7F3"/>
<reference evidence="1" key="1">
    <citation type="submission" date="2023-06" db="EMBL/GenBank/DDBJ databases">
        <title>Genomic analysis of the entomopathogenic nematode Steinernema hermaphroditum.</title>
        <authorList>
            <person name="Schwarz E.M."/>
            <person name="Heppert J.K."/>
            <person name="Baniya A."/>
            <person name="Schwartz H.T."/>
            <person name="Tan C.-H."/>
            <person name="Antoshechkin I."/>
            <person name="Sternberg P.W."/>
            <person name="Goodrich-Blair H."/>
            <person name="Dillman A.R."/>
        </authorList>
    </citation>
    <scope>NUCLEOTIDE SEQUENCE</scope>
    <source>
        <strain evidence="1">PS9179</strain>
        <tissue evidence="1">Whole animal</tissue>
    </source>
</reference>
<dbReference type="EMBL" id="JAUCMV010000005">
    <property type="protein sequence ID" value="KAK0399252.1"/>
    <property type="molecule type" value="Genomic_DNA"/>
</dbReference>
<accession>A0AA39H7F3</accession>
<proteinExistence type="predicted"/>
<gene>
    <name evidence="1" type="ORF">QR680_002960</name>
</gene>
<protein>
    <submittedName>
        <fullName evidence="1">Uncharacterized protein</fullName>
    </submittedName>
</protein>
<evidence type="ECO:0000313" key="2">
    <source>
        <dbReference type="Proteomes" id="UP001175271"/>
    </source>
</evidence>
<sequence>MGMMQAVAHFISINGGRPSEFSLLLRSRDTHCSSTTFWDFDFFVRLFQAQTFQARIPQLHGSTTLYIGRLEHEPIETEIATGGTSFSFQCLRFSIGIHRPRSASLRRPSSFGDSVRRG</sequence>
<organism evidence="1 2">
    <name type="scientific">Steinernema hermaphroditum</name>
    <dbReference type="NCBI Taxonomy" id="289476"/>
    <lineage>
        <taxon>Eukaryota</taxon>
        <taxon>Metazoa</taxon>
        <taxon>Ecdysozoa</taxon>
        <taxon>Nematoda</taxon>
        <taxon>Chromadorea</taxon>
        <taxon>Rhabditida</taxon>
        <taxon>Tylenchina</taxon>
        <taxon>Panagrolaimomorpha</taxon>
        <taxon>Strongyloidoidea</taxon>
        <taxon>Steinernematidae</taxon>
        <taxon>Steinernema</taxon>
    </lineage>
</organism>
<keyword evidence="2" id="KW-1185">Reference proteome</keyword>
<evidence type="ECO:0000313" key="1">
    <source>
        <dbReference type="EMBL" id="KAK0399252.1"/>
    </source>
</evidence>
<name>A0AA39H7F3_9BILA</name>
<dbReference type="Proteomes" id="UP001175271">
    <property type="component" value="Unassembled WGS sequence"/>
</dbReference>
<comment type="caution">
    <text evidence="1">The sequence shown here is derived from an EMBL/GenBank/DDBJ whole genome shotgun (WGS) entry which is preliminary data.</text>
</comment>